<sequence>MSINYTLPEPPNDYESVTEPSANVLTSTAYLFTDIFLNGLFKTPVIPIEGLNTIDIENFDPFVDYLAEHWQDVLKQDWRLLTTLSLGVLLILALPISAIVYCCVKCCCSKVGQAPKKGDRTLILSLGSVTGLGLILCWLAFAWTCGAKVEFDHHIHKGLIESINVGANDAQLYLNNLACEVSHLAKTDFGLLSEALENQIDQIGGEFSSLLNDTVDEIKFKEIQTNAKEITDFVTNSNGNLNITVEKLTSCSINAEKIAKQVTNFKEEEDHSLFENEDFCKIVGESPCEKFRKAKEDINCELATFENIIQAAKDILIGATLEEDVVVGIGKIPVELEKALDEILGFQQTFDSNYASIFKEQIDEIQQYAAEVSESIQNFTQDIQLDEITSNLTGVVNDTITDYYGYVSYAGLLTPLILIGIILAVLTLGLICGCAGKSGTTLSRTGGISMFSATMVTLVLGWIIWLLVTVFYLVGALTQEVGCTTLEDPVHSPYYTETQIPRFLDKMYQELLNTTESFDLNATLTGFKNGDSLYHALEVEQFFDLDEFDNWQESFNISEILDDVKVQIDEGVIGIVNAMNASLDEEQLTQLTNTLKPIVSGLNDAIDVIDTSVLINQTALQSLNDLLESMKTKLEESPNSEEFLSALKPIQNSVQAIVNSTDDLTRILDEAKNKAKDIIAAVTKIIGSDNLRANDENSLLDQIKTLLEQAITEVNDVTRNDILAIFDNQSKTLITTVDGFIQFSKNYSINDFGKTGPVYNIYRGVIVSLCDSTVNPFNAYWSGMGVILILLVPVMIISCILEPVLRRRGTRTYPNEQGYANPNSIMPHESRSRPSNMDNRNHPSQHIYEDLRPPSGKTGVTKYRPEDYFPGYAGKGRKNPLESAQIRRPTQAFHPEYRRSPSTPKGIGPDGRFIYEIPSVYRRRTSF</sequence>
<protein>
    <submittedName>
        <fullName evidence="9">Uncharacterized protein</fullName>
    </submittedName>
</protein>
<feature type="region of interest" description="Disordered" evidence="7">
    <location>
        <begin position="812"/>
        <end position="911"/>
    </location>
</feature>
<dbReference type="InterPro" id="IPR008795">
    <property type="entry name" value="Prominin"/>
</dbReference>
<name>A0A553PLC3_TIGCA</name>
<dbReference type="Proteomes" id="UP000318571">
    <property type="component" value="Chromosome 11"/>
</dbReference>
<dbReference type="OMA" id="LKQYWAI"/>
<evidence type="ECO:0000256" key="6">
    <source>
        <dbReference type="ARBA" id="ARBA00023180"/>
    </source>
</evidence>
<feature type="transmembrane region" description="Helical" evidence="8">
    <location>
        <begin position="406"/>
        <end position="436"/>
    </location>
</feature>
<dbReference type="Pfam" id="PF05478">
    <property type="entry name" value="Prominin"/>
    <property type="match status" value="1"/>
</dbReference>
<feature type="transmembrane region" description="Helical" evidence="8">
    <location>
        <begin position="779"/>
        <end position="801"/>
    </location>
</feature>
<evidence type="ECO:0000256" key="8">
    <source>
        <dbReference type="SAM" id="Phobius"/>
    </source>
</evidence>
<feature type="transmembrane region" description="Helical" evidence="8">
    <location>
        <begin position="80"/>
        <end position="101"/>
    </location>
</feature>
<evidence type="ECO:0000256" key="1">
    <source>
        <dbReference type="ARBA" id="ARBA00004141"/>
    </source>
</evidence>
<keyword evidence="6" id="KW-0325">Glycoprotein</keyword>
<evidence type="ECO:0000256" key="2">
    <source>
        <dbReference type="ARBA" id="ARBA00006058"/>
    </source>
</evidence>
<dbReference type="EMBL" id="VCGU01000003">
    <property type="protein sequence ID" value="TRY78481.1"/>
    <property type="molecule type" value="Genomic_DNA"/>
</dbReference>
<dbReference type="AlphaFoldDB" id="A0A553PLC3"/>
<keyword evidence="5 8" id="KW-0472">Membrane</keyword>
<feature type="compositionally biased region" description="Polar residues" evidence="7">
    <location>
        <begin position="833"/>
        <end position="844"/>
    </location>
</feature>
<comment type="subcellular location">
    <subcellularLocation>
        <location evidence="1">Membrane</location>
        <topology evidence="1">Multi-pass membrane protein</topology>
    </subcellularLocation>
</comment>
<comment type="similarity">
    <text evidence="2">Belongs to the prominin family.</text>
</comment>
<evidence type="ECO:0000256" key="4">
    <source>
        <dbReference type="ARBA" id="ARBA00022989"/>
    </source>
</evidence>
<keyword evidence="4 8" id="KW-1133">Transmembrane helix</keyword>
<evidence type="ECO:0000313" key="10">
    <source>
        <dbReference type="Proteomes" id="UP000318571"/>
    </source>
</evidence>
<proteinExistence type="inferred from homology"/>
<dbReference type="PANTHER" id="PTHR22730">
    <property type="entry name" value="PROMININ PROM PROTEIN"/>
    <property type="match status" value="1"/>
</dbReference>
<dbReference type="GO" id="GO:0016020">
    <property type="term" value="C:membrane"/>
    <property type="evidence" value="ECO:0007669"/>
    <property type="project" value="UniProtKB-SubCell"/>
</dbReference>
<keyword evidence="3 8" id="KW-0812">Transmembrane</keyword>
<dbReference type="PANTHER" id="PTHR22730:SF1">
    <property type="entry name" value="PROMININ-LIKE PROTEIN"/>
    <property type="match status" value="1"/>
</dbReference>
<evidence type="ECO:0000256" key="7">
    <source>
        <dbReference type="SAM" id="MobiDB-lite"/>
    </source>
</evidence>
<feature type="compositionally biased region" description="Polar residues" evidence="7">
    <location>
        <begin position="812"/>
        <end position="824"/>
    </location>
</feature>
<reference evidence="9 10" key="1">
    <citation type="journal article" date="2018" name="Nat. Ecol. Evol.">
        <title>Genomic signatures of mitonuclear coevolution across populations of Tigriopus californicus.</title>
        <authorList>
            <person name="Barreto F.S."/>
            <person name="Watson E.T."/>
            <person name="Lima T.G."/>
            <person name="Willett C.S."/>
            <person name="Edmands S."/>
            <person name="Li W."/>
            <person name="Burton R.S."/>
        </authorList>
    </citation>
    <scope>NUCLEOTIDE SEQUENCE [LARGE SCALE GENOMIC DNA]</scope>
    <source>
        <strain evidence="9 10">San Diego</strain>
    </source>
</reference>
<gene>
    <name evidence="9" type="ORF">TCAL_12050</name>
</gene>
<evidence type="ECO:0000256" key="3">
    <source>
        <dbReference type="ARBA" id="ARBA00022692"/>
    </source>
</evidence>
<keyword evidence="10" id="KW-1185">Reference proteome</keyword>
<feature type="transmembrane region" description="Helical" evidence="8">
    <location>
        <begin position="122"/>
        <end position="143"/>
    </location>
</feature>
<accession>A0A553PLC3</accession>
<evidence type="ECO:0000256" key="5">
    <source>
        <dbReference type="ARBA" id="ARBA00023136"/>
    </source>
</evidence>
<organism evidence="9 10">
    <name type="scientific">Tigriopus californicus</name>
    <name type="common">Marine copepod</name>
    <dbReference type="NCBI Taxonomy" id="6832"/>
    <lineage>
        <taxon>Eukaryota</taxon>
        <taxon>Metazoa</taxon>
        <taxon>Ecdysozoa</taxon>
        <taxon>Arthropoda</taxon>
        <taxon>Crustacea</taxon>
        <taxon>Multicrustacea</taxon>
        <taxon>Hexanauplia</taxon>
        <taxon>Copepoda</taxon>
        <taxon>Harpacticoida</taxon>
        <taxon>Harpacticidae</taxon>
        <taxon>Tigriopus</taxon>
    </lineage>
</organism>
<comment type="caution">
    <text evidence="9">The sequence shown here is derived from an EMBL/GenBank/DDBJ whole genome shotgun (WGS) entry which is preliminary data.</text>
</comment>
<feature type="transmembrane region" description="Helical" evidence="8">
    <location>
        <begin position="448"/>
        <end position="474"/>
    </location>
</feature>
<evidence type="ECO:0000313" key="9">
    <source>
        <dbReference type="EMBL" id="TRY78481.1"/>
    </source>
</evidence>